<dbReference type="FunFam" id="3.30.420.10:FF:000034">
    <property type="entry name" value="3'-5' exoribonuclease 1"/>
    <property type="match status" value="1"/>
</dbReference>
<evidence type="ECO:0000313" key="12">
    <source>
        <dbReference type="EMBL" id="CAF4447600.1"/>
    </source>
</evidence>
<dbReference type="OrthoDB" id="448399at2759"/>
<dbReference type="EMBL" id="CAJOBR010000401">
    <property type="protein sequence ID" value="CAF4505172.1"/>
    <property type="molecule type" value="Genomic_DNA"/>
</dbReference>
<dbReference type="Proteomes" id="UP000663872">
    <property type="component" value="Unassembled WGS sequence"/>
</dbReference>
<feature type="region of interest" description="Disordered" evidence="4">
    <location>
        <begin position="337"/>
        <end position="361"/>
    </location>
</feature>
<accession>A0A818RSI6</accession>
<dbReference type="InterPro" id="IPR013520">
    <property type="entry name" value="Ribonucl_H"/>
</dbReference>
<feature type="compositionally biased region" description="Polar residues" evidence="4">
    <location>
        <begin position="1"/>
        <end position="15"/>
    </location>
</feature>
<dbReference type="InterPro" id="IPR051274">
    <property type="entry name" value="3-5_Exoribonuclease"/>
</dbReference>
<dbReference type="InterPro" id="IPR036397">
    <property type="entry name" value="RNaseH_sf"/>
</dbReference>
<dbReference type="Gene3D" id="3.30.420.10">
    <property type="entry name" value="Ribonuclease H-like superfamily/Ribonuclease H"/>
    <property type="match status" value="1"/>
</dbReference>
<evidence type="ECO:0000256" key="3">
    <source>
        <dbReference type="ARBA" id="ARBA00022839"/>
    </source>
</evidence>
<protein>
    <recommendedName>
        <fullName evidence="5">Exonuclease domain-containing protein</fullName>
    </recommendedName>
</protein>
<evidence type="ECO:0000256" key="2">
    <source>
        <dbReference type="ARBA" id="ARBA00022801"/>
    </source>
</evidence>
<dbReference type="InterPro" id="IPR012337">
    <property type="entry name" value="RNaseH-like_sf"/>
</dbReference>
<evidence type="ECO:0000313" key="13">
    <source>
        <dbReference type="EMBL" id="CAF4505172.1"/>
    </source>
</evidence>
<dbReference type="GO" id="GO:0003676">
    <property type="term" value="F:nucleic acid binding"/>
    <property type="evidence" value="ECO:0007669"/>
    <property type="project" value="InterPro"/>
</dbReference>
<dbReference type="SUPFAM" id="SSF53098">
    <property type="entry name" value="Ribonuclease H-like"/>
    <property type="match status" value="1"/>
</dbReference>
<evidence type="ECO:0000256" key="4">
    <source>
        <dbReference type="SAM" id="MobiDB-lite"/>
    </source>
</evidence>
<evidence type="ECO:0000313" key="8">
    <source>
        <dbReference type="EMBL" id="CAF3471633.1"/>
    </source>
</evidence>
<gene>
    <name evidence="9" type="ORF">FME351_LOCUS24765</name>
    <name evidence="6" type="ORF">GRG538_LOCUS2571</name>
    <name evidence="10" type="ORF">HFQ381_LOCUS14915</name>
    <name evidence="7" type="ORF">LUA448_LOCUS16273</name>
    <name evidence="13" type="ORF">QYT958_LOCUS5016</name>
    <name evidence="8" type="ORF">TIS948_LOCUS33385</name>
    <name evidence="12" type="ORF">TSG867_LOCUS16729</name>
    <name evidence="11" type="ORF">UJA718_LOCUS14307</name>
</gene>
<evidence type="ECO:0000313" key="9">
    <source>
        <dbReference type="EMBL" id="CAF3655854.1"/>
    </source>
</evidence>
<dbReference type="Proteomes" id="UP000663862">
    <property type="component" value="Unassembled WGS sequence"/>
</dbReference>
<dbReference type="EMBL" id="CAJNYU010003250">
    <property type="protein sequence ID" value="CAF3655854.1"/>
    <property type="molecule type" value="Genomic_DNA"/>
</dbReference>
<dbReference type="GO" id="GO:0005730">
    <property type="term" value="C:nucleolus"/>
    <property type="evidence" value="ECO:0007669"/>
    <property type="project" value="TreeGrafter"/>
</dbReference>
<dbReference type="CDD" id="cd06133">
    <property type="entry name" value="ERI-1_3'hExo_like"/>
    <property type="match status" value="1"/>
</dbReference>
<dbReference type="Pfam" id="PF00929">
    <property type="entry name" value="RNase_T"/>
    <property type="match status" value="1"/>
</dbReference>
<dbReference type="EMBL" id="CAJNYT010000061">
    <property type="protein sequence ID" value="CAF3322561.1"/>
    <property type="molecule type" value="Genomic_DNA"/>
</dbReference>
<evidence type="ECO:0000313" key="14">
    <source>
        <dbReference type="Proteomes" id="UP000663869"/>
    </source>
</evidence>
<dbReference type="Proteomes" id="UP000663869">
    <property type="component" value="Unassembled WGS sequence"/>
</dbReference>
<organism evidence="9 14">
    <name type="scientific">Rotaria socialis</name>
    <dbReference type="NCBI Taxonomy" id="392032"/>
    <lineage>
        <taxon>Eukaryota</taxon>
        <taxon>Metazoa</taxon>
        <taxon>Spiralia</taxon>
        <taxon>Gnathifera</taxon>
        <taxon>Rotifera</taxon>
        <taxon>Eurotatoria</taxon>
        <taxon>Bdelloidea</taxon>
        <taxon>Philodinida</taxon>
        <taxon>Philodinidae</taxon>
        <taxon>Rotaria</taxon>
    </lineage>
</organism>
<dbReference type="EMBL" id="CAJOBQ010001035">
    <property type="protein sequence ID" value="CAF4447600.1"/>
    <property type="molecule type" value="Genomic_DNA"/>
</dbReference>
<evidence type="ECO:0000259" key="5">
    <source>
        <dbReference type="SMART" id="SM00479"/>
    </source>
</evidence>
<dbReference type="PANTHER" id="PTHR23044">
    <property type="entry name" value="3'-5' EXONUCLEASE ERI1-RELATED"/>
    <property type="match status" value="1"/>
</dbReference>
<dbReference type="EMBL" id="CAJNXB010006189">
    <property type="protein sequence ID" value="CAF3471633.1"/>
    <property type="molecule type" value="Genomic_DNA"/>
</dbReference>
<keyword evidence="2" id="KW-0378">Hydrolase</keyword>
<keyword evidence="1" id="KW-0540">Nuclease</keyword>
<dbReference type="Proteomes" id="UP000663833">
    <property type="component" value="Unassembled WGS sequence"/>
</dbReference>
<sequence>MASSNMKIQNENASVETKRTPKSSKNHSYDIDWIKNTNAKSFLPDQRHLLKKPVTDQGCQKRLSKYNGLVNRMSSEEVDEELRKRQVSTSGEIEIRRLRLKHHYKAQLMLGHENPFKMIQQHFEYIAVVDFEATCDNNQRNNYPHEIIEFPIVLINVQQQMIVDKFQSYCRPTLNPILSDFCTELTGIEQHQVDNAPTFPDVLRNVEAWLNERNLLSSHKRKCGFATDGPWDFAKFLRIQCGFNSIPYPRWAKKWINVRKEFASFYSVQRCGITKMLKSVGLVFDGRHHSGLDDSVNIARIALELMKDGCILLLNDGVRASDPKFIDLNIAGGDETKDLEEDETKLVDDDDDDDDLNVSNE</sequence>
<dbReference type="Proteomes" id="UP000663825">
    <property type="component" value="Unassembled WGS sequence"/>
</dbReference>
<dbReference type="PANTHER" id="PTHR23044:SF61">
    <property type="entry name" value="3'-5' EXORIBONUCLEASE 1-RELATED"/>
    <property type="match status" value="1"/>
</dbReference>
<feature type="domain" description="Exonuclease" evidence="5">
    <location>
        <begin position="125"/>
        <end position="311"/>
    </location>
</feature>
<dbReference type="GO" id="GO:0005737">
    <property type="term" value="C:cytoplasm"/>
    <property type="evidence" value="ECO:0007669"/>
    <property type="project" value="TreeGrafter"/>
</dbReference>
<dbReference type="EMBL" id="CAJNYD010002019">
    <property type="protein sequence ID" value="CAF3386628.1"/>
    <property type="molecule type" value="Genomic_DNA"/>
</dbReference>
<dbReference type="EMBL" id="CAJOBO010000992">
    <property type="protein sequence ID" value="CAF4322547.1"/>
    <property type="molecule type" value="Genomic_DNA"/>
</dbReference>
<evidence type="ECO:0000313" key="7">
    <source>
        <dbReference type="EMBL" id="CAF3386628.1"/>
    </source>
</evidence>
<dbReference type="Proteomes" id="UP000663851">
    <property type="component" value="Unassembled WGS sequence"/>
</dbReference>
<reference evidence="9" key="1">
    <citation type="submission" date="2021-02" db="EMBL/GenBank/DDBJ databases">
        <authorList>
            <person name="Nowell W R."/>
        </authorList>
    </citation>
    <scope>NUCLEOTIDE SEQUENCE</scope>
</reference>
<proteinExistence type="predicted"/>
<dbReference type="InterPro" id="IPR036361">
    <property type="entry name" value="SAP_dom_sf"/>
</dbReference>
<dbReference type="EMBL" id="CAJOBP010002006">
    <property type="protein sequence ID" value="CAF4328033.1"/>
    <property type="molecule type" value="Genomic_DNA"/>
</dbReference>
<dbReference type="Proteomes" id="UP000663873">
    <property type="component" value="Unassembled WGS sequence"/>
</dbReference>
<dbReference type="AlphaFoldDB" id="A0A818RSI6"/>
<evidence type="ECO:0000313" key="6">
    <source>
        <dbReference type="EMBL" id="CAF3322561.1"/>
    </source>
</evidence>
<evidence type="ECO:0000313" key="15">
    <source>
        <dbReference type="Proteomes" id="UP000663873"/>
    </source>
</evidence>
<comment type="caution">
    <text evidence="9">The sequence shown here is derived from an EMBL/GenBank/DDBJ whole genome shotgun (WGS) entry which is preliminary data.</text>
</comment>
<keyword evidence="3" id="KW-0269">Exonuclease</keyword>
<keyword evidence="15" id="KW-1185">Reference proteome</keyword>
<evidence type="ECO:0000313" key="10">
    <source>
        <dbReference type="EMBL" id="CAF4322547.1"/>
    </source>
</evidence>
<name>A0A818RSI6_9BILA</name>
<evidence type="ECO:0000256" key="1">
    <source>
        <dbReference type="ARBA" id="ARBA00022722"/>
    </source>
</evidence>
<dbReference type="SMART" id="SM00479">
    <property type="entry name" value="EXOIII"/>
    <property type="match status" value="1"/>
</dbReference>
<dbReference type="InterPro" id="IPR047201">
    <property type="entry name" value="ERI-1_3'hExo-like"/>
</dbReference>
<dbReference type="GO" id="GO:0000175">
    <property type="term" value="F:3'-5'-RNA exonuclease activity"/>
    <property type="evidence" value="ECO:0007669"/>
    <property type="project" value="InterPro"/>
</dbReference>
<feature type="region of interest" description="Disordered" evidence="4">
    <location>
        <begin position="1"/>
        <end position="28"/>
    </location>
</feature>
<evidence type="ECO:0000313" key="11">
    <source>
        <dbReference type="EMBL" id="CAF4328033.1"/>
    </source>
</evidence>
<dbReference type="Gene3D" id="1.10.720.30">
    <property type="entry name" value="SAP domain"/>
    <property type="match status" value="1"/>
</dbReference>
<dbReference type="Proteomes" id="UP000663848">
    <property type="component" value="Unassembled WGS sequence"/>
</dbReference>